<accession>A0A1L0DCW2</accession>
<evidence type="ECO:0000256" key="1">
    <source>
        <dbReference type="SAM" id="MobiDB-lite"/>
    </source>
</evidence>
<dbReference type="Proteomes" id="UP000182259">
    <property type="component" value="Chromosome III"/>
</dbReference>
<feature type="region of interest" description="Disordered" evidence="1">
    <location>
        <begin position="20"/>
        <end position="40"/>
    </location>
</feature>
<dbReference type="EMBL" id="LT635766">
    <property type="protein sequence ID" value="SGZ53752.1"/>
    <property type="molecule type" value="Genomic_DNA"/>
</dbReference>
<evidence type="ECO:0000313" key="3">
    <source>
        <dbReference type="Proteomes" id="UP000182259"/>
    </source>
</evidence>
<sequence length="108" mass="12708">MYSEWSKSNYTMLGTRLKGINSNAKKSTDTRRVRDTKTREKLPRALKVAHRSQKMPSQSTPTTAAKVIFALRLRISHNWRRNSWRHFLNMEQIKTASNVQSQFRTPRC</sequence>
<dbReference type="AlphaFoldDB" id="A0A1L0DCW2"/>
<proteinExistence type="predicted"/>
<evidence type="ECO:0000313" key="2">
    <source>
        <dbReference type="EMBL" id="SGZ53752.1"/>
    </source>
</evidence>
<organism evidence="2 3">
    <name type="scientific">Sungouiella intermedia</name>
    <dbReference type="NCBI Taxonomy" id="45354"/>
    <lineage>
        <taxon>Eukaryota</taxon>
        <taxon>Fungi</taxon>
        <taxon>Dikarya</taxon>
        <taxon>Ascomycota</taxon>
        <taxon>Saccharomycotina</taxon>
        <taxon>Pichiomycetes</taxon>
        <taxon>Metschnikowiaceae</taxon>
        <taxon>Sungouiella</taxon>
    </lineage>
</organism>
<protein>
    <submittedName>
        <fullName evidence="2">CIC11C00000005110</fullName>
    </submittedName>
</protein>
<reference evidence="2 3" key="1">
    <citation type="submission" date="2016-10" db="EMBL/GenBank/DDBJ databases">
        <authorList>
            <person name="de Groot N.N."/>
        </authorList>
    </citation>
    <scope>NUCLEOTIDE SEQUENCE [LARGE SCALE GENOMIC DNA]</scope>
    <source>
        <strain evidence="2 3">PYCC 4715</strain>
    </source>
</reference>
<feature type="compositionally biased region" description="Basic and acidic residues" evidence="1">
    <location>
        <begin position="26"/>
        <end position="40"/>
    </location>
</feature>
<gene>
    <name evidence="2" type="ORF">SAMEA4029009_CIC11G00000005110</name>
</gene>
<name>A0A1L0DCW2_9ASCO</name>